<dbReference type="GO" id="GO:0016787">
    <property type="term" value="F:hydrolase activity"/>
    <property type="evidence" value="ECO:0007669"/>
    <property type="project" value="UniProtKB-KW"/>
</dbReference>
<organism evidence="3 4">
    <name type="scientific">Plantactinospora mayteni</name>
    <dbReference type="NCBI Taxonomy" id="566021"/>
    <lineage>
        <taxon>Bacteria</taxon>
        <taxon>Bacillati</taxon>
        <taxon>Actinomycetota</taxon>
        <taxon>Actinomycetes</taxon>
        <taxon>Micromonosporales</taxon>
        <taxon>Micromonosporaceae</taxon>
        <taxon>Plantactinospora</taxon>
    </lineage>
</organism>
<dbReference type="SUPFAM" id="SSF55031">
    <property type="entry name" value="Bacterial exopeptidase dimerisation domain"/>
    <property type="match status" value="1"/>
</dbReference>
<dbReference type="CDD" id="cd03884">
    <property type="entry name" value="M20_bAS"/>
    <property type="match status" value="1"/>
</dbReference>
<keyword evidence="2 3" id="KW-0378">Hydrolase</keyword>
<comment type="caution">
    <text evidence="3">The sequence shown here is derived from an EMBL/GenBank/DDBJ whole genome shotgun (WGS) entry which is preliminary data.</text>
</comment>
<dbReference type="InterPro" id="IPR010158">
    <property type="entry name" value="Amidase_Cbmase"/>
</dbReference>
<dbReference type="Proteomes" id="UP000621500">
    <property type="component" value="Unassembled WGS sequence"/>
</dbReference>
<gene>
    <name evidence="3" type="ORF">Pma05_38540</name>
</gene>
<dbReference type="PIRSF" id="PIRSF001235">
    <property type="entry name" value="Amidase_carbamoylase"/>
    <property type="match status" value="1"/>
</dbReference>
<keyword evidence="4" id="KW-1185">Reference proteome</keyword>
<evidence type="ECO:0000313" key="3">
    <source>
        <dbReference type="EMBL" id="GIG97281.1"/>
    </source>
</evidence>
<dbReference type="Gene3D" id="3.40.630.10">
    <property type="entry name" value="Zn peptidases"/>
    <property type="match status" value="1"/>
</dbReference>
<dbReference type="SUPFAM" id="SSF53187">
    <property type="entry name" value="Zn-dependent exopeptidases"/>
    <property type="match status" value="1"/>
</dbReference>
<evidence type="ECO:0000256" key="1">
    <source>
        <dbReference type="ARBA" id="ARBA00006153"/>
    </source>
</evidence>
<dbReference type="Gene3D" id="3.30.70.360">
    <property type="match status" value="1"/>
</dbReference>
<dbReference type="PANTHER" id="PTHR32494">
    <property type="entry name" value="ALLANTOATE DEIMINASE-RELATED"/>
    <property type="match status" value="1"/>
</dbReference>
<dbReference type="InterPro" id="IPR002933">
    <property type="entry name" value="Peptidase_M20"/>
</dbReference>
<sequence>MSPNPIPVHTWFTRLWAEIAPIGRDPGTGGYLRYGFAEPVRELERWFQRVAEADGAHTVEPDGNGNLVAWYGPPPERGDAVLLGSHFDSVPHGGGYDGPLGIVSALLAVRALRAEGREFRRPVGVVAFAEEEGSRFGVPCLGSRLLTGALDPERAAALTDRQGVSLAEAMGGRPAGARPELLGRIGAFVELHVEQGRALVDLGAPVGVASGIWPHGRWRLDFAGEANHAGTTRMADRHDPMLTYAFTVLAANKEARLRGAHATIGRVEVEPNATNAIPARVRGWLDARAADTGTLEALVEGVRAKAADRATRDGTTLEVTRESLSPLVEFDGGLVKAFRQVLAEGVPVLPTAAGHDAGILAEHVPTAMLFVRNPTGVSHSPAEAAGDDDCAEGVRRLADLLAQLAAG</sequence>
<accession>A0ABQ4ERK7</accession>
<evidence type="ECO:0000256" key="2">
    <source>
        <dbReference type="ARBA" id="ARBA00022801"/>
    </source>
</evidence>
<comment type="similarity">
    <text evidence="1">Belongs to the peptidase M20 family.</text>
</comment>
<dbReference type="Pfam" id="PF01546">
    <property type="entry name" value="Peptidase_M20"/>
    <property type="match status" value="1"/>
</dbReference>
<dbReference type="NCBIfam" id="TIGR01879">
    <property type="entry name" value="hydantase"/>
    <property type="match status" value="1"/>
</dbReference>
<evidence type="ECO:0000313" key="4">
    <source>
        <dbReference type="Proteomes" id="UP000621500"/>
    </source>
</evidence>
<dbReference type="EMBL" id="BONX01000024">
    <property type="protein sequence ID" value="GIG97281.1"/>
    <property type="molecule type" value="Genomic_DNA"/>
</dbReference>
<dbReference type="NCBIfam" id="NF006770">
    <property type="entry name" value="PRK09290.1-4"/>
    <property type="match status" value="1"/>
</dbReference>
<proteinExistence type="inferred from homology"/>
<reference evidence="3 4" key="1">
    <citation type="submission" date="2021-01" db="EMBL/GenBank/DDBJ databases">
        <title>Whole genome shotgun sequence of Plantactinospora mayteni NBRC 109088.</title>
        <authorList>
            <person name="Komaki H."/>
            <person name="Tamura T."/>
        </authorList>
    </citation>
    <scope>NUCLEOTIDE SEQUENCE [LARGE SCALE GENOMIC DNA]</scope>
    <source>
        <strain evidence="3 4">NBRC 109088</strain>
    </source>
</reference>
<name>A0ABQ4ERK7_9ACTN</name>
<dbReference type="PANTHER" id="PTHR32494:SF5">
    <property type="entry name" value="ALLANTOATE AMIDOHYDROLASE"/>
    <property type="match status" value="1"/>
</dbReference>
<protein>
    <submittedName>
        <fullName evidence="3">Zn-dependent hydrolase</fullName>
    </submittedName>
</protein>
<dbReference type="InterPro" id="IPR036264">
    <property type="entry name" value="Bact_exopeptidase_dim_dom"/>
</dbReference>